<dbReference type="Proteomes" id="UP001271007">
    <property type="component" value="Unassembled WGS sequence"/>
</dbReference>
<sequence>MDIERTAPGDAKASLEKVQSPVATEDIANLKHASIDEHRNVGTLDRKLKSRHIQFLALSGAIGTGLFVGSGQVLSLAGPLSAFLAYAITGFNLFCVINGLGEMATYLPIPGAVPVFAARFVDPALGFCLGWNYFYQLAIGVPIEVTAAAIVIDYWPNDVPTAVWITVLLVPMVIINCLPVNVYGEAEFIFGAIKLTTIMGLILLMLIIDLGGSPNHDRIGFRYWVDPGPMNTYLVSGALGRFLAFWKVFIQATFAYGGSEMCVIAAGETENPRRNIPKAVRRVFWRILIFYVLAILLVGMCVSSEDPRLLNAIDKGRPGVAASPFVIAIVNGGIPVLPSIINGVVLTSAWSAGNAFFYSSTRILYASALDGKAPKIFTFERFGVPYACVILTAAIGLLAYLNVANASADVFFWFSNISGVSTLVVWGSINVTYLRFYHGLRANGISRDDLPWKAPLQPFLAYFGIGFCSLVAFFNGYDCFFPGNFSAKTFLPPYIDIPIFAGLFFGYKFVMKTKLVKLSEMDLWSGKSEIDAHIWPERKPRNWLERAWQWIA</sequence>
<keyword evidence="3 7" id="KW-0812">Transmembrane</keyword>
<evidence type="ECO:0000256" key="1">
    <source>
        <dbReference type="ARBA" id="ARBA00004141"/>
    </source>
</evidence>
<evidence type="ECO:0000256" key="7">
    <source>
        <dbReference type="SAM" id="Phobius"/>
    </source>
</evidence>
<feature type="transmembrane region" description="Helical" evidence="7">
    <location>
        <begin position="325"/>
        <end position="352"/>
    </location>
</feature>
<proteinExistence type="predicted"/>
<evidence type="ECO:0000256" key="5">
    <source>
        <dbReference type="ARBA" id="ARBA00022989"/>
    </source>
</evidence>
<name>A0AAJ0D9M9_9PEZI</name>
<evidence type="ECO:0000256" key="6">
    <source>
        <dbReference type="ARBA" id="ARBA00023136"/>
    </source>
</evidence>
<evidence type="ECO:0000256" key="2">
    <source>
        <dbReference type="ARBA" id="ARBA00022448"/>
    </source>
</evidence>
<dbReference type="FunFam" id="1.20.1740.10:FF:000006">
    <property type="entry name" value="General amino acid permease"/>
    <property type="match status" value="1"/>
</dbReference>
<keyword evidence="5 7" id="KW-1133">Transmembrane helix</keyword>
<comment type="caution">
    <text evidence="9">The sequence shown here is derived from an EMBL/GenBank/DDBJ whole genome shotgun (WGS) entry which is preliminary data.</text>
</comment>
<comment type="subcellular location">
    <subcellularLocation>
        <location evidence="1">Membrane</location>
        <topology evidence="1">Multi-pass membrane protein</topology>
    </subcellularLocation>
</comment>
<feature type="transmembrane region" description="Helical" evidence="7">
    <location>
        <begin position="133"/>
        <end position="155"/>
    </location>
</feature>
<dbReference type="PANTHER" id="PTHR43341:SF21">
    <property type="entry name" value="GENERAL AMINO ACID PERMEASE-RELATED"/>
    <property type="match status" value="1"/>
</dbReference>
<feature type="transmembrane region" description="Helical" evidence="7">
    <location>
        <begin position="188"/>
        <end position="208"/>
    </location>
</feature>
<dbReference type="EMBL" id="JAWDJX010000038">
    <property type="protein sequence ID" value="KAK3049692.1"/>
    <property type="molecule type" value="Genomic_DNA"/>
</dbReference>
<keyword evidence="4" id="KW-0029">Amino-acid transport</keyword>
<feature type="transmembrane region" description="Helical" evidence="7">
    <location>
        <begin position="55"/>
        <end position="74"/>
    </location>
</feature>
<dbReference type="GO" id="GO:0015171">
    <property type="term" value="F:amino acid transmembrane transporter activity"/>
    <property type="evidence" value="ECO:0007669"/>
    <property type="project" value="TreeGrafter"/>
</dbReference>
<keyword evidence="2" id="KW-0813">Transport</keyword>
<protein>
    <recommendedName>
        <fullName evidence="8">Amino acid permease/ SLC12A domain-containing protein</fullName>
    </recommendedName>
</protein>
<evidence type="ECO:0000259" key="8">
    <source>
        <dbReference type="Pfam" id="PF00324"/>
    </source>
</evidence>
<feature type="transmembrane region" description="Helical" evidence="7">
    <location>
        <begin position="162"/>
        <end position="182"/>
    </location>
</feature>
<evidence type="ECO:0000313" key="9">
    <source>
        <dbReference type="EMBL" id="KAK3049692.1"/>
    </source>
</evidence>
<feature type="transmembrane region" description="Helical" evidence="7">
    <location>
        <begin position="382"/>
        <end position="404"/>
    </location>
</feature>
<feature type="transmembrane region" description="Helical" evidence="7">
    <location>
        <begin position="454"/>
        <end position="474"/>
    </location>
</feature>
<dbReference type="PROSITE" id="PS00218">
    <property type="entry name" value="AMINO_ACID_PERMEASE_1"/>
    <property type="match status" value="1"/>
</dbReference>
<feature type="transmembrane region" description="Helical" evidence="7">
    <location>
        <begin position="410"/>
        <end position="433"/>
    </location>
</feature>
<dbReference type="Pfam" id="PF00324">
    <property type="entry name" value="AA_permease"/>
    <property type="match status" value="1"/>
</dbReference>
<dbReference type="InterPro" id="IPR004841">
    <property type="entry name" value="AA-permease/SLC12A_dom"/>
</dbReference>
<evidence type="ECO:0000313" key="10">
    <source>
        <dbReference type="Proteomes" id="UP001271007"/>
    </source>
</evidence>
<dbReference type="Gene3D" id="1.20.1740.10">
    <property type="entry name" value="Amino acid/polyamine transporter I"/>
    <property type="match status" value="1"/>
</dbReference>
<dbReference type="PANTHER" id="PTHR43341">
    <property type="entry name" value="AMINO ACID PERMEASE"/>
    <property type="match status" value="1"/>
</dbReference>
<dbReference type="InterPro" id="IPR050524">
    <property type="entry name" value="APC_YAT"/>
</dbReference>
<feature type="transmembrane region" description="Helical" evidence="7">
    <location>
        <begin position="494"/>
        <end position="511"/>
    </location>
</feature>
<organism evidence="9 10">
    <name type="scientific">Extremus antarcticus</name>
    <dbReference type="NCBI Taxonomy" id="702011"/>
    <lineage>
        <taxon>Eukaryota</taxon>
        <taxon>Fungi</taxon>
        <taxon>Dikarya</taxon>
        <taxon>Ascomycota</taxon>
        <taxon>Pezizomycotina</taxon>
        <taxon>Dothideomycetes</taxon>
        <taxon>Dothideomycetidae</taxon>
        <taxon>Mycosphaerellales</taxon>
        <taxon>Extremaceae</taxon>
        <taxon>Extremus</taxon>
    </lineage>
</organism>
<keyword evidence="6 7" id="KW-0472">Membrane</keyword>
<feature type="domain" description="Amino acid permease/ SLC12A" evidence="8">
    <location>
        <begin position="52"/>
        <end position="518"/>
    </location>
</feature>
<feature type="transmembrane region" description="Helical" evidence="7">
    <location>
        <begin position="283"/>
        <end position="305"/>
    </location>
</feature>
<evidence type="ECO:0000256" key="3">
    <source>
        <dbReference type="ARBA" id="ARBA00022692"/>
    </source>
</evidence>
<accession>A0AAJ0D9M9</accession>
<keyword evidence="10" id="KW-1185">Reference proteome</keyword>
<evidence type="ECO:0000256" key="4">
    <source>
        <dbReference type="ARBA" id="ARBA00022970"/>
    </source>
</evidence>
<dbReference type="GO" id="GO:0016020">
    <property type="term" value="C:membrane"/>
    <property type="evidence" value="ECO:0007669"/>
    <property type="project" value="UniProtKB-SubCell"/>
</dbReference>
<dbReference type="AlphaFoldDB" id="A0AAJ0D9M9"/>
<reference evidence="9" key="1">
    <citation type="submission" date="2023-04" db="EMBL/GenBank/DDBJ databases">
        <title>Black Yeasts Isolated from many extreme environments.</title>
        <authorList>
            <person name="Coleine C."/>
            <person name="Stajich J.E."/>
            <person name="Selbmann L."/>
        </authorList>
    </citation>
    <scope>NUCLEOTIDE SEQUENCE</scope>
    <source>
        <strain evidence="9">CCFEE 5312</strain>
    </source>
</reference>
<dbReference type="PIRSF" id="PIRSF006060">
    <property type="entry name" value="AA_transporter"/>
    <property type="match status" value="1"/>
</dbReference>
<gene>
    <name evidence="9" type="ORF">LTR09_009114</name>
</gene>
<dbReference type="InterPro" id="IPR004840">
    <property type="entry name" value="Amino_acid_permease_CS"/>
</dbReference>